<comment type="subcellular location">
    <subcellularLocation>
        <location evidence="1">Cell membrane</location>
        <topology evidence="1">Multi-pass membrane protein</topology>
    </subcellularLocation>
</comment>
<organism evidence="9 11">
    <name type="scientific">Iodobacter fluviatilis</name>
    <dbReference type="NCBI Taxonomy" id="537"/>
    <lineage>
        <taxon>Bacteria</taxon>
        <taxon>Pseudomonadati</taxon>
        <taxon>Pseudomonadota</taxon>
        <taxon>Betaproteobacteria</taxon>
        <taxon>Neisseriales</taxon>
        <taxon>Chitinibacteraceae</taxon>
        <taxon>Iodobacter</taxon>
    </lineage>
</organism>
<dbReference type="OrthoDB" id="5297408at2"/>
<feature type="transmembrane region" description="Helical" evidence="8">
    <location>
        <begin position="7"/>
        <end position="26"/>
    </location>
</feature>
<evidence type="ECO:0000313" key="12">
    <source>
        <dbReference type="Proteomes" id="UP000295794"/>
    </source>
</evidence>
<feature type="transmembrane region" description="Helical" evidence="8">
    <location>
        <begin position="32"/>
        <end position="52"/>
    </location>
</feature>
<evidence type="ECO:0000256" key="2">
    <source>
        <dbReference type="ARBA" id="ARBA00007776"/>
    </source>
</evidence>
<keyword evidence="7 8" id="KW-0472">Membrane</keyword>
<dbReference type="RefSeq" id="WP_115230136.1">
    <property type="nucleotide sequence ID" value="NZ_CAWOLO010000012.1"/>
</dbReference>
<evidence type="ECO:0000256" key="6">
    <source>
        <dbReference type="ARBA" id="ARBA00022989"/>
    </source>
</evidence>
<dbReference type="PANTHER" id="PTHR37484:SF1">
    <property type="entry name" value="ROD SHAPE-DETERMINING PROTEIN MRED"/>
    <property type="match status" value="1"/>
</dbReference>
<proteinExistence type="inferred from homology"/>
<evidence type="ECO:0000256" key="5">
    <source>
        <dbReference type="ARBA" id="ARBA00022960"/>
    </source>
</evidence>
<keyword evidence="3" id="KW-1003">Cell membrane</keyword>
<evidence type="ECO:0000256" key="3">
    <source>
        <dbReference type="ARBA" id="ARBA00022475"/>
    </source>
</evidence>
<keyword evidence="6 8" id="KW-1133">Transmembrane helix</keyword>
<dbReference type="InterPro" id="IPR007227">
    <property type="entry name" value="Cell_shape_determining_MreD"/>
</dbReference>
<dbReference type="EMBL" id="SMBT01000012">
    <property type="protein sequence ID" value="TCU83386.1"/>
    <property type="molecule type" value="Genomic_DNA"/>
</dbReference>
<evidence type="ECO:0000313" key="11">
    <source>
        <dbReference type="Proteomes" id="UP000255108"/>
    </source>
</evidence>
<dbReference type="NCBIfam" id="TIGR03426">
    <property type="entry name" value="shape_MreD"/>
    <property type="match status" value="1"/>
</dbReference>
<dbReference type="Pfam" id="PF04093">
    <property type="entry name" value="MreD"/>
    <property type="match status" value="1"/>
</dbReference>
<dbReference type="AlphaFoldDB" id="A0A377SY59"/>
<evidence type="ECO:0000313" key="10">
    <source>
        <dbReference type="EMBL" id="TCU83386.1"/>
    </source>
</evidence>
<reference evidence="9 11" key="1">
    <citation type="submission" date="2018-06" db="EMBL/GenBank/DDBJ databases">
        <authorList>
            <consortium name="Pathogen Informatics"/>
            <person name="Doyle S."/>
        </authorList>
    </citation>
    <scope>NUCLEOTIDE SEQUENCE [LARGE SCALE GENOMIC DNA]</scope>
    <source>
        <strain evidence="9 11">NCTC11159</strain>
    </source>
</reference>
<dbReference type="InterPro" id="IPR026034">
    <property type="entry name" value="MreD_proteobac"/>
</dbReference>
<evidence type="ECO:0000256" key="4">
    <source>
        <dbReference type="ARBA" id="ARBA00022692"/>
    </source>
</evidence>
<evidence type="ECO:0000256" key="8">
    <source>
        <dbReference type="SAM" id="Phobius"/>
    </source>
</evidence>
<keyword evidence="4 8" id="KW-0812">Transmembrane</keyword>
<evidence type="ECO:0000256" key="1">
    <source>
        <dbReference type="ARBA" id="ARBA00004651"/>
    </source>
</evidence>
<protein>
    <submittedName>
        <fullName evidence="9 10">rod shape-determining protein MreD</fullName>
    </submittedName>
</protein>
<feature type="transmembrane region" description="Helical" evidence="8">
    <location>
        <begin position="136"/>
        <end position="157"/>
    </location>
</feature>
<comment type="similarity">
    <text evidence="2">Belongs to the MreD family.</text>
</comment>
<sequence>MPVSRQLLRPVSSGFILLTFVLSLAINLLPWQAGLIGFAPDFVALFIIYWSLNQPRRVGVGWAFFLGLLMDVADGNILGQHALAYTVIAYLTLARQRQLAVFPFWQQAFVALALMLSGQALMLALRTAMGAPFPGWAYFAGCFVAAFIWPPLSNILLSHQRRPTTEEL</sequence>
<dbReference type="GO" id="GO:0008360">
    <property type="term" value="P:regulation of cell shape"/>
    <property type="evidence" value="ECO:0007669"/>
    <property type="project" value="UniProtKB-KW"/>
</dbReference>
<dbReference type="Proteomes" id="UP000255108">
    <property type="component" value="Unassembled WGS sequence"/>
</dbReference>
<gene>
    <name evidence="9" type="primary">mreD</name>
    <name evidence="10" type="ORF">EV682_112109</name>
    <name evidence="9" type="ORF">NCTC11159_04489</name>
</gene>
<dbReference type="EMBL" id="UGHR01000006">
    <property type="protein sequence ID" value="STR45897.1"/>
    <property type="molecule type" value="Genomic_DNA"/>
</dbReference>
<dbReference type="Proteomes" id="UP000295794">
    <property type="component" value="Unassembled WGS sequence"/>
</dbReference>
<dbReference type="PIRSF" id="PIRSF018472">
    <property type="entry name" value="MreD_proteobac"/>
    <property type="match status" value="1"/>
</dbReference>
<evidence type="ECO:0000313" key="9">
    <source>
        <dbReference type="EMBL" id="STR45897.1"/>
    </source>
</evidence>
<dbReference type="GO" id="GO:0005886">
    <property type="term" value="C:plasma membrane"/>
    <property type="evidence" value="ECO:0007669"/>
    <property type="project" value="UniProtKB-SubCell"/>
</dbReference>
<keyword evidence="12" id="KW-1185">Reference proteome</keyword>
<reference evidence="10 12" key="2">
    <citation type="submission" date="2019-03" db="EMBL/GenBank/DDBJ databases">
        <title>Genomic Encyclopedia of Type Strains, Phase IV (KMG-IV): sequencing the most valuable type-strain genomes for metagenomic binning, comparative biology and taxonomic classification.</title>
        <authorList>
            <person name="Goeker M."/>
        </authorList>
    </citation>
    <scope>NUCLEOTIDE SEQUENCE [LARGE SCALE GENOMIC DNA]</scope>
    <source>
        <strain evidence="10 12">DSM 3764</strain>
    </source>
</reference>
<evidence type="ECO:0000256" key="7">
    <source>
        <dbReference type="ARBA" id="ARBA00023136"/>
    </source>
</evidence>
<dbReference type="PANTHER" id="PTHR37484">
    <property type="entry name" value="ROD SHAPE-DETERMINING PROTEIN MRED"/>
    <property type="match status" value="1"/>
</dbReference>
<accession>A0A377SY59</accession>
<name>A0A377SY59_9NEIS</name>
<keyword evidence="5" id="KW-0133">Cell shape</keyword>
<feature type="transmembrane region" description="Helical" evidence="8">
    <location>
        <begin position="104"/>
        <end position="124"/>
    </location>
</feature>